<keyword evidence="1" id="KW-0812">Transmembrane</keyword>
<proteinExistence type="predicted"/>
<gene>
    <name evidence="2" type="ORF">QEN58_12995</name>
</gene>
<organism evidence="2 3">
    <name type="scientific">Halomonas alkaliantarctica</name>
    <dbReference type="NCBI Taxonomy" id="232346"/>
    <lineage>
        <taxon>Bacteria</taxon>
        <taxon>Pseudomonadati</taxon>
        <taxon>Pseudomonadota</taxon>
        <taxon>Gammaproteobacteria</taxon>
        <taxon>Oceanospirillales</taxon>
        <taxon>Halomonadaceae</taxon>
        <taxon>Halomonas</taxon>
    </lineage>
</organism>
<feature type="transmembrane region" description="Helical" evidence="1">
    <location>
        <begin position="70"/>
        <end position="95"/>
    </location>
</feature>
<keyword evidence="3" id="KW-1185">Reference proteome</keyword>
<evidence type="ECO:0000256" key="1">
    <source>
        <dbReference type="SAM" id="Phobius"/>
    </source>
</evidence>
<protein>
    <submittedName>
        <fullName evidence="2">Retron Ec48 family effector membrane protein</fullName>
    </submittedName>
</protein>
<dbReference type="InterPro" id="IPR053597">
    <property type="entry name" value="Retron_Ec48_antiviral"/>
</dbReference>
<keyword evidence="1" id="KW-1133">Transmembrane helix</keyword>
<dbReference type="RefSeq" id="WP_280104057.1">
    <property type="nucleotide sequence ID" value="NZ_CP122961.1"/>
</dbReference>
<name>A0ABY8LIG7_9GAMM</name>
<evidence type="ECO:0000313" key="3">
    <source>
        <dbReference type="Proteomes" id="UP001179830"/>
    </source>
</evidence>
<feature type="transmembrane region" description="Helical" evidence="1">
    <location>
        <begin position="20"/>
        <end position="44"/>
    </location>
</feature>
<dbReference type="EMBL" id="CP122961">
    <property type="protein sequence ID" value="WGI24250.1"/>
    <property type="molecule type" value="Genomic_DNA"/>
</dbReference>
<dbReference type="NCBIfam" id="NF038235">
    <property type="entry name" value="retron_Ec48_2TM"/>
    <property type="match status" value="1"/>
</dbReference>
<accession>A0ABY8LIG7</accession>
<reference evidence="2" key="1">
    <citation type="submission" date="2023-04" db="EMBL/GenBank/DDBJ databases">
        <title>Complete genome sequence of Halomonas alkaliantarctica MSP3 isolated from marine sediment, Jeju Island.</title>
        <authorList>
            <person name="Park S.-J."/>
        </authorList>
    </citation>
    <scope>NUCLEOTIDE SEQUENCE</scope>
    <source>
        <strain evidence="2">MSP3</strain>
    </source>
</reference>
<keyword evidence="1" id="KW-0472">Membrane</keyword>
<evidence type="ECO:0000313" key="2">
    <source>
        <dbReference type="EMBL" id="WGI24250.1"/>
    </source>
</evidence>
<dbReference type="Proteomes" id="UP001179830">
    <property type="component" value="Chromosome"/>
</dbReference>
<sequence length="248" mass="28562">MKDLSVKIKNHPLMKGEFLFITVVCIFIIVFGFISSVIVFLWTFYEIEAYKLSFCLSSSCIGNFADSFEFVFIILKITGASLAGIFTLGTLGVAVSNYVTSKKAFATSNHIAHLNIFREYVSSEVYKRDLLSGKSFDALKWYNLIFNESSVGIFTISNDYYDFLKRVNKQIEFSNNLKIRKAEGGYRYTHHQTNMIDILSCAGIQLNRLSRIDFYNVESQVFDLIDTINSSYCMIDMNRYNLVERLYE</sequence>